<feature type="chain" id="PRO_5038079100" evidence="1">
    <location>
        <begin position="21"/>
        <end position="407"/>
    </location>
</feature>
<organism evidence="2 3">
    <name type="scientific">Plectus sambesii</name>
    <dbReference type="NCBI Taxonomy" id="2011161"/>
    <lineage>
        <taxon>Eukaryota</taxon>
        <taxon>Metazoa</taxon>
        <taxon>Ecdysozoa</taxon>
        <taxon>Nematoda</taxon>
        <taxon>Chromadorea</taxon>
        <taxon>Plectida</taxon>
        <taxon>Plectina</taxon>
        <taxon>Plectoidea</taxon>
        <taxon>Plectidae</taxon>
        <taxon>Plectus</taxon>
    </lineage>
</organism>
<evidence type="ECO:0000256" key="1">
    <source>
        <dbReference type="SAM" id="SignalP"/>
    </source>
</evidence>
<sequence length="407" mass="43260">MSKPLFALLYVAIFTSPVLAQIKTCQSVWQTTKEDGTADTVGDNGTPCTPMKGAPAGTCTGIATTEANAVCSFSVAVWGYRCCYQLTPVTFSTPAPGATFATLGPGTVATPQNMKPRCPNSAMSTMNTLTNLPITCNMTNPANQGCPYEYRCTKAANVYDVYGTPRDGSDDLGAGMVPSICCKITTLSSYANVFTEAGLTPTLVPLAPLAGIDSVTLGDTAKHVAYLSDDLSYIPDLLIKAPITITTLSNVEVKTIRVYHALFFDATNNKECVFRVNIELTKKGKTIYDLFNLMDPGAPTAAQVYNAGPASAPVYKYSQKYMPPKFNTSPHRFVMLLWTTPKLLPIAAAGVKSTTMFNLNAGLNGDLEPGRVAGKAGSFTTVSALLAGKIKTILGRPMAGTYFFLTT</sequence>
<accession>A0A914XM09</accession>
<name>A0A914XM09_9BILA</name>
<evidence type="ECO:0000313" key="3">
    <source>
        <dbReference type="WBParaSite" id="PSAMB.scaffold945size38306.g10007.t1"/>
    </source>
</evidence>
<evidence type="ECO:0000313" key="2">
    <source>
        <dbReference type="Proteomes" id="UP000887566"/>
    </source>
</evidence>
<dbReference type="Proteomes" id="UP000887566">
    <property type="component" value="Unplaced"/>
</dbReference>
<protein>
    <submittedName>
        <fullName evidence="3">Uncharacterized protein</fullName>
    </submittedName>
</protein>
<keyword evidence="1" id="KW-0732">Signal</keyword>
<feature type="signal peptide" evidence="1">
    <location>
        <begin position="1"/>
        <end position="20"/>
    </location>
</feature>
<proteinExistence type="predicted"/>
<keyword evidence="2" id="KW-1185">Reference proteome</keyword>
<dbReference type="AlphaFoldDB" id="A0A914XM09"/>
<dbReference type="WBParaSite" id="PSAMB.scaffold945size38306.g10007.t1">
    <property type="protein sequence ID" value="PSAMB.scaffold945size38306.g10007.t1"/>
    <property type="gene ID" value="PSAMB.scaffold945size38306.g10007"/>
</dbReference>
<reference evidence="3" key="1">
    <citation type="submission" date="2022-11" db="UniProtKB">
        <authorList>
            <consortium name="WormBaseParasite"/>
        </authorList>
    </citation>
    <scope>IDENTIFICATION</scope>
</reference>